<dbReference type="GO" id="GO:0008237">
    <property type="term" value="F:metallopeptidase activity"/>
    <property type="evidence" value="ECO:0007669"/>
    <property type="project" value="UniProtKB-KW"/>
</dbReference>
<evidence type="ECO:0000313" key="10">
    <source>
        <dbReference type="Proteomes" id="UP001187192"/>
    </source>
</evidence>
<keyword evidence="4" id="KW-0862">Zinc</keyword>
<sequence length="856" mass="96847">MLASNIHGFEAHLKVNVGSIDEEDDEQGIAHMTQHLLDSDKYSELMALGSTVAAYTLRDRTVYYIASQTTLKHFEDALLLDEDLVSYSLDALNEQAFKPKIRASRLARKRQVVLSQLQKNNTIDDRIENQLCQHLHSENKFSKRSNAGGLEDQIKKWNVDQIRKFHKRWYFPANASLYIVGDINDVSKTIDAIQAAFRKSKRSSDILKNERPPTYHNWSLPPSSTDDQKPPQIFKHELVRYFYFDIYSKSSKSSSTLREVQHRDFAEYGCALTGLSAESGPKDWKTAIKGAFHEVRKLKERGINYGEFTFHKDEVLKRTARAMAVLDDSSNCDVVDFIMVKDELGQTIMEEWEADQSLAAIDSTITLEETNSIGRELLEFISDYGKPSAPVPTTTMVCAPSSHEVNGELVEFTITPSEIESTMKQGLEEPIYDIEPEIKIPTELISSAQLQELLLEYQPTFIPLINSKANVKKFHDNGTNITLRRLSNGISVNYKTLCVGGCSVGHFSREQQSVWSEDAFDIAKQFIISKFQSTLKSLEQSTTRKLMLAMLDGDERFVDPTPISLQNLTLQSVKDAVLNQLNGSNMEVSIVGDFSEEDIESNIINYLGTVKNTRNHKGELQPYDPIMCSASPSQLQSLVFVKDTEERTCARIAGLTPNYRGITIDGKHWLESKLNIEGEHLQSKLGDHPLFFAITMEFLADMINESLNREIVGSGLAFEANLDLRLFHKLNLGWYMISIVSTPCKVHEAVDVCKEALKEFGSEEISQYYLDQVRGCLLMRSEDKTKSNAHWRNLLCHLHPDSASRKDIPCIKDVASLYKLVRVEDIRSAYNQLRVDDDCIHSCIGIAGQRDAGKYV</sequence>
<evidence type="ECO:0000259" key="7">
    <source>
        <dbReference type="Pfam" id="PF00675"/>
    </source>
</evidence>
<dbReference type="PANTHER" id="PTHR43690:SF33">
    <property type="entry name" value="STROMAL PROCESSING PEPTIDASE, CHLOROPLASTIC"/>
    <property type="match status" value="1"/>
</dbReference>
<dbReference type="GO" id="GO:0006508">
    <property type="term" value="P:proteolysis"/>
    <property type="evidence" value="ECO:0007669"/>
    <property type="project" value="UniProtKB-KW"/>
</dbReference>
<reference evidence="9" key="1">
    <citation type="submission" date="2023-07" db="EMBL/GenBank/DDBJ databases">
        <title>draft genome sequence of fig (Ficus carica).</title>
        <authorList>
            <person name="Takahashi T."/>
            <person name="Nishimura K."/>
        </authorList>
    </citation>
    <scope>NUCLEOTIDE SEQUENCE</scope>
</reference>
<feature type="domain" description="Peptidase M16 C-terminal" evidence="8">
    <location>
        <begin position="567"/>
        <end position="774"/>
    </location>
</feature>
<feature type="compositionally biased region" description="Basic and acidic residues" evidence="6">
    <location>
        <begin position="203"/>
        <end position="213"/>
    </location>
</feature>
<dbReference type="Pfam" id="PF05193">
    <property type="entry name" value="Peptidase_M16_C"/>
    <property type="match status" value="2"/>
</dbReference>
<keyword evidence="3" id="KW-0378">Hydrolase</keyword>
<dbReference type="SUPFAM" id="SSF63411">
    <property type="entry name" value="LuxS/MPP-like metallohydrolase"/>
    <property type="match status" value="3"/>
</dbReference>
<evidence type="ECO:0000259" key="8">
    <source>
        <dbReference type="Pfam" id="PF05193"/>
    </source>
</evidence>
<comment type="similarity">
    <text evidence="1">Belongs to the peptidase M16 family.</text>
</comment>
<feature type="region of interest" description="Disordered" evidence="6">
    <location>
        <begin position="203"/>
        <end position="229"/>
    </location>
</feature>
<evidence type="ECO:0000256" key="3">
    <source>
        <dbReference type="ARBA" id="ARBA00022801"/>
    </source>
</evidence>
<gene>
    <name evidence="9" type="ORF">TIFTF001_000995</name>
</gene>
<dbReference type="AlphaFoldDB" id="A0AA87Z6R7"/>
<accession>A0AA87Z6R7</accession>
<dbReference type="EMBL" id="BTGU01000001">
    <property type="protein sequence ID" value="GMN25590.1"/>
    <property type="molecule type" value="Genomic_DNA"/>
</dbReference>
<feature type="domain" description="Peptidase M16 N-terminal" evidence="7">
    <location>
        <begin position="11"/>
        <end position="138"/>
    </location>
</feature>
<dbReference type="InterPro" id="IPR007863">
    <property type="entry name" value="Peptidase_M16_C"/>
</dbReference>
<dbReference type="PANTHER" id="PTHR43690">
    <property type="entry name" value="NARDILYSIN"/>
    <property type="match status" value="1"/>
</dbReference>
<evidence type="ECO:0000256" key="4">
    <source>
        <dbReference type="ARBA" id="ARBA00022833"/>
    </source>
</evidence>
<evidence type="ECO:0000256" key="2">
    <source>
        <dbReference type="ARBA" id="ARBA00022670"/>
    </source>
</evidence>
<dbReference type="InterPro" id="IPR050626">
    <property type="entry name" value="Peptidase_M16"/>
</dbReference>
<keyword evidence="10" id="KW-1185">Reference proteome</keyword>
<proteinExistence type="inferred from homology"/>
<dbReference type="GO" id="GO:0046872">
    <property type="term" value="F:metal ion binding"/>
    <property type="evidence" value="ECO:0007669"/>
    <property type="project" value="InterPro"/>
</dbReference>
<dbReference type="Pfam" id="PF00675">
    <property type="entry name" value="Peptidase_M16"/>
    <property type="match status" value="1"/>
</dbReference>
<dbReference type="Proteomes" id="UP001187192">
    <property type="component" value="Unassembled WGS sequence"/>
</dbReference>
<evidence type="ECO:0000256" key="6">
    <source>
        <dbReference type="SAM" id="MobiDB-lite"/>
    </source>
</evidence>
<dbReference type="InterPro" id="IPR011249">
    <property type="entry name" value="Metalloenz_LuxS/M16"/>
</dbReference>
<evidence type="ECO:0000313" key="9">
    <source>
        <dbReference type="EMBL" id="GMN25590.1"/>
    </source>
</evidence>
<feature type="domain" description="Peptidase M16 C-terminal" evidence="8">
    <location>
        <begin position="157"/>
        <end position="216"/>
    </location>
</feature>
<keyword evidence="2" id="KW-0645">Protease</keyword>
<evidence type="ECO:0000256" key="1">
    <source>
        <dbReference type="ARBA" id="ARBA00007261"/>
    </source>
</evidence>
<evidence type="ECO:0000256" key="5">
    <source>
        <dbReference type="ARBA" id="ARBA00023049"/>
    </source>
</evidence>
<feature type="compositionally biased region" description="Polar residues" evidence="6">
    <location>
        <begin position="216"/>
        <end position="225"/>
    </location>
</feature>
<protein>
    <submittedName>
        <fullName evidence="9">Uncharacterized protein</fullName>
    </submittedName>
</protein>
<keyword evidence="5" id="KW-0482">Metalloprotease</keyword>
<dbReference type="InterPro" id="IPR011765">
    <property type="entry name" value="Pept_M16_N"/>
</dbReference>
<comment type="caution">
    <text evidence="9">The sequence shown here is derived from an EMBL/GenBank/DDBJ whole genome shotgun (WGS) entry which is preliminary data.</text>
</comment>
<organism evidence="9 10">
    <name type="scientific">Ficus carica</name>
    <name type="common">Common fig</name>
    <dbReference type="NCBI Taxonomy" id="3494"/>
    <lineage>
        <taxon>Eukaryota</taxon>
        <taxon>Viridiplantae</taxon>
        <taxon>Streptophyta</taxon>
        <taxon>Embryophyta</taxon>
        <taxon>Tracheophyta</taxon>
        <taxon>Spermatophyta</taxon>
        <taxon>Magnoliopsida</taxon>
        <taxon>eudicotyledons</taxon>
        <taxon>Gunneridae</taxon>
        <taxon>Pentapetalae</taxon>
        <taxon>rosids</taxon>
        <taxon>fabids</taxon>
        <taxon>Rosales</taxon>
        <taxon>Moraceae</taxon>
        <taxon>Ficeae</taxon>
        <taxon>Ficus</taxon>
    </lineage>
</organism>
<dbReference type="Gene3D" id="3.30.830.10">
    <property type="entry name" value="Metalloenzyme, LuxS/M16 peptidase-like"/>
    <property type="match status" value="3"/>
</dbReference>
<name>A0AA87Z6R7_FICCA</name>